<name>A0A8E2ERB6_9PEZI</name>
<feature type="domain" description="Nephrocystin 3-like N-terminal" evidence="4">
    <location>
        <begin position="277"/>
        <end position="434"/>
    </location>
</feature>
<evidence type="ECO:0000256" key="1">
    <source>
        <dbReference type="ARBA" id="ARBA00022737"/>
    </source>
</evidence>
<feature type="compositionally biased region" description="Polar residues" evidence="2">
    <location>
        <begin position="1128"/>
        <end position="1145"/>
    </location>
</feature>
<feature type="region of interest" description="Disordered" evidence="2">
    <location>
        <begin position="996"/>
        <end position="1021"/>
    </location>
</feature>
<dbReference type="InterPro" id="IPR056125">
    <property type="entry name" value="DUF7708"/>
</dbReference>
<feature type="compositionally biased region" description="Acidic residues" evidence="2">
    <location>
        <begin position="1147"/>
        <end position="1157"/>
    </location>
</feature>
<evidence type="ECO:0000259" key="3">
    <source>
        <dbReference type="Pfam" id="PF24809"/>
    </source>
</evidence>
<feature type="compositionally biased region" description="Low complexity" evidence="2">
    <location>
        <begin position="1012"/>
        <end position="1021"/>
    </location>
</feature>
<feature type="compositionally biased region" description="Polar residues" evidence="2">
    <location>
        <begin position="996"/>
        <end position="1005"/>
    </location>
</feature>
<accession>A0A8E2ERB6</accession>
<evidence type="ECO:0000313" key="5">
    <source>
        <dbReference type="EMBL" id="OCL03472.1"/>
    </source>
</evidence>
<protein>
    <recommendedName>
        <fullName evidence="7">NACHT domain-containing protein</fullName>
    </recommendedName>
</protein>
<dbReference type="PANTHER" id="PTHR10039:SF14">
    <property type="entry name" value="NACHT DOMAIN-CONTAINING PROTEIN"/>
    <property type="match status" value="1"/>
</dbReference>
<evidence type="ECO:0000259" key="4">
    <source>
        <dbReference type="Pfam" id="PF24883"/>
    </source>
</evidence>
<dbReference type="InterPro" id="IPR027417">
    <property type="entry name" value="P-loop_NTPase"/>
</dbReference>
<dbReference type="SUPFAM" id="SSF52540">
    <property type="entry name" value="P-loop containing nucleoside triphosphate hydrolases"/>
    <property type="match status" value="1"/>
</dbReference>
<evidence type="ECO:0000256" key="2">
    <source>
        <dbReference type="SAM" id="MobiDB-lite"/>
    </source>
</evidence>
<dbReference type="InterPro" id="IPR056884">
    <property type="entry name" value="NPHP3-like_N"/>
</dbReference>
<organism evidence="5 6">
    <name type="scientific">Glonium stellatum</name>
    <dbReference type="NCBI Taxonomy" id="574774"/>
    <lineage>
        <taxon>Eukaryota</taxon>
        <taxon>Fungi</taxon>
        <taxon>Dikarya</taxon>
        <taxon>Ascomycota</taxon>
        <taxon>Pezizomycotina</taxon>
        <taxon>Dothideomycetes</taxon>
        <taxon>Pleosporomycetidae</taxon>
        <taxon>Gloniales</taxon>
        <taxon>Gloniaceae</taxon>
        <taxon>Glonium</taxon>
    </lineage>
</organism>
<feature type="compositionally biased region" description="Polar residues" evidence="2">
    <location>
        <begin position="1162"/>
        <end position="1172"/>
    </location>
</feature>
<feature type="domain" description="DUF7708" evidence="3">
    <location>
        <begin position="49"/>
        <end position="186"/>
    </location>
</feature>
<proteinExistence type="predicted"/>
<dbReference type="Pfam" id="PF24883">
    <property type="entry name" value="NPHP3_N"/>
    <property type="match status" value="1"/>
</dbReference>
<feature type="compositionally biased region" description="Acidic residues" evidence="2">
    <location>
        <begin position="1046"/>
        <end position="1058"/>
    </location>
</feature>
<dbReference type="Proteomes" id="UP000250140">
    <property type="component" value="Unassembled WGS sequence"/>
</dbReference>
<dbReference type="EMBL" id="KV750723">
    <property type="protein sequence ID" value="OCL03472.1"/>
    <property type="molecule type" value="Genomic_DNA"/>
</dbReference>
<reference evidence="5 6" key="1">
    <citation type="journal article" date="2016" name="Nat. Commun.">
        <title>Ectomycorrhizal ecology is imprinted in the genome of the dominant symbiotic fungus Cenococcum geophilum.</title>
        <authorList>
            <consortium name="DOE Joint Genome Institute"/>
            <person name="Peter M."/>
            <person name="Kohler A."/>
            <person name="Ohm R.A."/>
            <person name="Kuo A."/>
            <person name="Krutzmann J."/>
            <person name="Morin E."/>
            <person name="Arend M."/>
            <person name="Barry K.W."/>
            <person name="Binder M."/>
            <person name="Choi C."/>
            <person name="Clum A."/>
            <person name="Copeland A."/>
            <person name="Grisel N."/>
            <person name="Haridas S."/>
            <person name="Kipfer T."/>
            <person name="LaButti K."/>
            <person name="Lindquist E."/>
            <person name="Lipzen A."/>
            <person name="Maire R."/>
            <person name="Meier B."/>
            <person name="Mihaltcheva S."/>
            <person name="Molinier V."/>
            <person name="Murat C."/>
            <person name="Poggeler S."/>
            <person name="Quandt C.A."/>
            <person name="Sperisen C."/>
            <person name="Tritt A."/>
            <person name="Tisserant E."/>
            <person name="Crous P.W."/>
            <person name="Henrissat B."/>
            <person name="Nehls U."/>
            <person name="Egli S."/>
            <person name="Spatafora J.W."/>
            <person name="Grigoriev I.V."/>
            <person name="Martin F.M."/>
        </authorList>
    </citation>
    <scope>NUCLEOTIDE SEQUENCE [LARGE SCALE GENOMIC DNA]</scope>
    <source>
        <strain evidence="5 6">CBS 207.34</strain>
    </source>
</reference>
<sequence>MAQYARQPKFIQKCLNTSESITPNDVLQSVEQVERDSSNKTSTRIIRKVLEPVITVMVDYSGILDTLCQADPMPSAVVWGGLKAVVECSKRYIDLYSQIKSQLQALTERLSRLTKYEKLFGHSTEMQDVLRASYVNILRFWSKVVEECDRSVPVVMMRSVTSISTKRLDEILENLADDANNIARLVPIIQEEMHRDEIEETSKERRKASLARHELSKWIREQRKEKLELAEERRRNENNVRQSQIHEWLRRGSTLNESNFRHQTRGISALKGPGERTCGWLLKDGTFQEWINENSSTLWLNAPPGTGKSVLCASVVRHIKETRPLSGIAYQYYRFDEQCSSMQAFRNIAEQLFEQFHDQLQDIPDQLHTFVRKNNGDPENIKKFIEFIVSELPAYILIDGLDEGTEWPEVYEVVQFFEELACMTLPAVRLWCSSQDRRWIRQSLEHFKVIQVDEHRNSSDIEEYLKSSLPRIRSLDIDVGTKILILYDLKRQTRGNFLWASLMVEAISAAASLEDIQELIQKGLPKDYEVYYDRKLRSIKAEDRTLASKILSCIVYAKRPLYLQELCEAVGVCSTEYGKNMNNRKTLFKEKVLELCAPLVEVREEKQNKHRNVCSLTHSSVRNYLVKKRDILQDDGLSGNFSITSAEIADVCLKYLSQPRYRRLLIKKDDTFYTNIGDSEPGEDIHSHQLLGYAAKYWDKHLDEVAGTPDRCDKVQQFVISRQFLTCLQVQSLLVEGQFNFWFKMTHEWAGPQLRRVFPRWFVMNCELGRSLSQQYYTFVGEWGYFLGEHASSEGSCPGELDHCLWNSLGPEHFLHKNKSRYKSFLFAEKNNPEGVDTSRYFNRIDEQGNEVQVIELQKSEGDESQWNVQCQRWSLNGHRPKLKHTQSLQASKKSWNLYDAPLRTPVINRPPPVCCTPDFKYLHVSSQIFSLSETGDYVLLGGLEDVSYLEELASNGRYFAVATRQKVTHRDLYSTGLDDFIMQNFEDFFSNTVDDVNSSSATPSSEKRSDGASSIADSLSSANSSKTSLSIESIEDTAQDRLPEELDEESLQLDSDTELSSIETNSARESWSEGSTEYHSDETDDEDQWNDWGSGASDIVAKDTPDLSDSDSEVSLNIEVASSFGSKANSEANHSDLSTRSVDTQPGEEDESDEDGDKYAETSSLESNYSQSADSEASSDEENEDGARLEALLSNQRATCGRHGCPQVKLQVYDTSTGSAVPVFQFCYLFTTILIDSPPVFHPSTSLLVWPLGGGEILFADYSKKTYFTRTLRCSAPRSCHIFIRAHFSPCGGYLHLVALEARQDESPIEGGPKPPLRLTLQVSTHRLSLHKTARSPPRLVFRTAIPLGTTTFIYASRLPYSLTWTPKAVYLTKSSLTLDVIKVPLFRSDAADAAEPVLAEVSRGPVFLPRSTELFIRPVYYFPPVPGVKAERRDQATVILGAQAPMPMPTPPPGTKGMFARKHESAPPMGFFVQEQAQMGGWRKLESGEGGEGGKERAPRGGKLHAKFEKFDRVEDCDIVPYFF</sequence>
<dbReference type="OrthoDB" id="21416at2759"/>
<feature type="region of interest" description="Disordered" evidence="2">
    <location>
        <begin position="1046"/>
        <end position="1114"/>
    </location>
</feature>
<dbReference type="PANTHER" id="PTHR10039">
    <property type="entry name" value="AMELOGENIN"/>
    <property type="match status" value="1"/>
</dbReference>
<dbReference type="Pfam" id="PF24809">
    <property type="entry name" value="DUF7708"/>
    <property type="match status" value="1"/>
</dbReference>
<keyword evidence="1" id="KW-0677">Repeat</keyword>
<keyword evidence="6" id="KW-1185">Reference proteome</keyword>
<evidence type="ECO:0008006" key="7">
    <source>
        <dbReference type="Google" id="ProtNLM"/>
    </source>
</evidence>
<evidence type="ECO:0000313" key="6">
    <source>
        <dbReference type="Proteomes" id="UP000250140"/>
    </source>
</evidence>
<dbReference type="Gene3D" id="3.40.50.300">
    <property type="entry name" value="P-loop containing nucleotide triphosphate hydrolases"/>
    <property type="match status" value="1"/>
</dbReference>
<feature type="region of interest" description="Disordered" evidence="2">
    <location>
        <begin position="1128"/>
        <end position="1187"/>
    </location>
</feature>
<feature type="compositionally biased region" description="Polar residues" evidence="2">
    <location>
        <begin position="1063"/>
        <end position="1076"/>
    </location>
</feature>
<gene>
    <name evidence="5" type="ORF">AOQ84DRAFT_433927</name>
</gene>